<feature type="region of interest" description="Disordered" evidence="4">
    <location>
        <begin position="535"/>
        <end position="604"/>
    </location>
</feature>
<dbReference type="Gene3D" id="3.30.900.10">
    <property type="entry name" value="HORMA domain"/>
    <property type="match status" value="1"/>
</dbReference>
<reference evidence="6 7" key="1">
    <citation type="journal article" date="2016" name="Mol. Biol. Evol.">
        <title>Genome-Wide Survey of Gut Fungi (Harpellales) Reveals the First Horizontally Transferred Ubiquitin Gene from a Mosquito Host.</title>
        <authorList>
            <person name="Wang Y."/>
            <person name="White M.M."/>
            <person name="Kvist S."/>
            <person name="Moncalvo J.M."/>
        </authorList>
    </citation>
    <scope>NUCLEOTIDE SEQUENCE [LARGE SCALE GENOMIC DNA]</scope>
    <source>
        <strain evidence="6 7">ALG-7-W6</strain>
    </source>
</reference>
<feature type="region of interest" description="Disordered" evidence="4">
    <location>
        <begin position="1"/>
        <end position="25"/>
    </location>
</feature>
<evidence type="ECO:0000256" key="3">
    <source>
        <dbReference type="RuleBase" id="RU361214"/>
    </source>
</evidence>
<accession>A0A1R0H2Z7</accession>
<feature type="compositionally biased region" description="Low complexity" evidence="4">
    <location>
        <begin position="434"/>
        <end position="446"/>
    </location>
</feature>
<keyword evidence="2 3" id="KW-0072">Autophagy</keyword>
<dbReference type="PANTHER" id="PTHR13430">
    <property type="match status" value="1"/>
</dbReference>
<feature type="domain" description="Autophagy-related protein 13 N-terminal" evidence="5">
    <location>
        <begin position="149"/>
        <end position="406"/>
    </location>
</feature>
<dbReference type="STRING" id="133383.A0A1R0H2Z7"/>
<feature type="region of interest" description="Disordered" evidence="4">
    <location>
        <begin position="698"/>
        <end position="724"/>
    </location>
</feature>
<feature type="region of interest" description="Disordered" evidence="4">
    <location>
        <begin position="1066"/>
        <end position="1087"/>
    </location>
</feature>
<keyword evidence="7" id="KW-1185">Reference proteome</keyword>
<feature type="compositionally biased region" description="Low complexity" evidence="4">
    <location>
        <begin position="559"/>
        <end position="582"/>
    </location>
</feature>
<dbReference type="GO" id="GO:1990316">
    <property type="term" value="C:Atg1/ULK1 kinase complex"/>
    <property type="evidence" value="ECO:0007669"/>
    <property type="project" value="InterPro"/>
</dbReference>
<dbReference type="InterPro" id="IPR018731">
    <property type="entry name" value="Atg13_N"/>
</dbReference>
<organism evidence="6 7">
    <name type="scientific">Smittium mucronatum</name>
    <dbReference type="NCBI Taxonomy" id="133383"/>
    <lineage>
        <taxon>Eukaryota</taxon>
        <taxon>Fungi</taxon>
        <taxon>Fungi incertae sedis</taxon>
        <taxon>Zoopagomycota</taxon>
        <taxon>Kickxellomycotina</taxon>
        <taxon>Harpellomycetes</taxon>
        <taxon>Harpellales</taxon>
        <taxon>Legeriomycetaceae</taxon>
        <taxon>Smittium</taxon>
    </lineage>
</organism>
<gene>
    <name evidence="6" type="ORF">AYI68_g2357</name>
</gene>
<feature type="region of interest" description="Disordered" evidence="4">
    <location>
        <begin position="433"/>
        <end position="457"/>
    </location>
</feature>
<evidence type="ECO:0000256" key="1">
    <source>
        <dbReference type="ARBA" id="ARBA00005246"/>
    </source>
</evidence>
<name>A0A1R0H2Z7_9FUNG</name>
<comment type="similarity">
    <text evidence="1 3">Belongs to the ATG13 family. Fungi subfamily.</text>
</comment>
<feature type="region of interest" description="Disordered" evidence="4">
    <location>
        <begin position="759"/>
        <end position="781"/>
    </location>
</feature>
<feature type="region of interest" description="Disordered" evidence="4">
    <location>
        <begin position="656"/>
        <end position="676"/>
    </location>
</feature>
<feature type="compositionally biased region" description="Polar residues" evidence="4">
    <location>
        <begin position="588"/>
        <end position="604"/>
    </location>
</feature>
<evidence type="ECO:0000256" key="4">
    <source>
        <dbReference type="SAM" id="MobiDB-lite"/>
    </source>
</evidence>
<dbReference type="Proteomes" id="UP000187455">
    <property type="component" value="Unassembled WGS sequence"/>
</dbReference>
<dbReference type="Pfam" id="PF10033">
    <property type="entry name" value="ATG13"/>
    <property type="match status" value="1"/>
</dbReference>
<dbReference type="PANTHER" id="PTHR13430:SF4">
    <property type="entry name" value="AUTOPHAGY-RELATED PROTEIN 13"/>
    <property type="match status" value="1"/>
</dbReference>
<evidence type="ECO:0000256" key="2">
    <source>
        <dbReference type="ARBA" id="ARBA00023006"/>
    </source>
</evidence>
<dbReference type="GO" id="GO:0034497">
    <property type="term" value="P:protein localization to phagophore assembly site"/>
    <property type="evidence" value="ECO:0007669"/>
    <property type="project" value="TreeGrafter"/>
</dbReference>
<sequence length="1255" mass="140025">MIPFRNSISDDLDPESPKNSVNSPNRFSRIPSNLVIYDSNFNLPEKYDSHQLLSPEDTDSSTNPPITHIDVFNDAFPHRFPFQSFENSRSIDSYSSNGPENIIPSINSRLSGDQQPPIIPSFNRISTVSSRSSVSSRTPTSSTQIEQIVQNLFTKISHIIIQSRVDDSLFLENVSSSTNISNSTTSSNSLLSSKDSSLRKKSFKKSNKWLNLETIDSKLISYQLNYWILSIPLSSPPPPLYISLCLDIDSSPDDQIYIQDSVGKKFLLKFRKKKNFQASGDNLNGPDSQRIILENWKIHLTHPIPFPSPELPSFYKKSIISCRTLFSLIQLLPASVFANQLKTDPSQHFSLSYCISSDPSPIDSSSNNYYFDSKSRLPVLDYSLQTLITPLGSIDISVEYLSQCRFKIERKTSNSLPKVDMFEVDDAFFTPTLSSHSNRSNQQSSHPSDRIRNYSGNSYSLTSNTFNRDNLQFHSAQRTSLDSNFEHHKNDPDVLKFGRRFSVSNERTSQYNESFLSKGSPFKSRDHLENIRENSIFASKSRIPNKDSNSHNKHHSLSNDRFSPFSSSSLNNNNPRNDSSPNHINIFRNFSNSKRSPATSQTSSVNKCNSLIVSPFKQPSSNFRNSCNSPPIGSSQKNLIDPVAVGSFDGFRSKNFARSSLDMPPPRSNSRRGLGLIQDREKLSSSLGNSILDKRIFSPQTVSKPRPLSTHCPFKDPQKTEPSIKTGISFERKLGSSTFNSINSEPKLVSSFQKRRDNRWSLGNNSFRNDSGSPSFESSSNNHYSSSLFGNSITSKSSHTKAPSTSINSSDRALSTYKGLQISNNPQGYFANTSEVLKTSNSDENDITNFIEMIDNKFSSPAFRKLGSESASSQAALLETFSKIDKEIIPVKNKLKNQHHTSNLSILLKESGFDHFQSQSPKTFSADSNVQKSGYGSIPDNHNPVNTEVNSIAQPPSSLSKGSIMNVMKNESHRNSDLAKDFNMYSNPPSIHNSEPGFNNKNELLSKPSKFLQIDGFNQPPLKYETPRRLKPYTNRLDNFSSLSNSGISHSQEGYCKNPSFSTNTNSGVGVFRNQSDSDDESKHSSLDDIESIPEIFGNDNCQSDQNFTKFKDNEKPTIDSNFKTYLGGIGASHSAKKGSLEFIDPYKKGNQDYYSLPRPNIISRGSDFSTAGSLKNVGAGDAVLTSQLDTGEDIDGINEGVIGNDGNAENLENSFTNIDFSELDDAENENMLIFNMSQASLNRRKAKKGFRKLF</sequence>
<proteinExistence type="inferred from homology"/>
<dbReference type="GO" id="GO:0000407">
    <property type="term" value="C:phagophore assembly site"/>
    <property type="evidence" value="ECO:0007669"/>
    <property type="project" value="TreeGrafter"/>
</dbReference>
<feature type="compositionally biased region" description="Low complexity" evidence="4">
    <location>
        <begin position="769"/>
        <end position="781"/>
    </location>
</feature>
<dbReference type="InterPro" id="IPR040182">
    <property type="entry name" value="ATG13"/>
</dbReference>
<evidence type="ECO:0000313" key="6">
    <source>
        <dbReference type="EMBL" id="OLY83505.1"/>
    </source>
</evidence>
<comment type="caution">
    <text evidence="6">The sequence shown here is derived from an EMBL/GenBank/DDBJ whole genome shotgun (WGS) entry which is preliminary data.</text>
</comment>
<protein>
    <recommendedName>
        <fullName evidence="3">Autophagy-related protein 13</fullName>
    </recommendedName>
</protein>
<evidence type="ECO:0000259" key="5">
    <source>
        <dbReference type="Pfam" id="PF10033"/>
    </source>
</evidence>
<dbReference type="EMBL" id="LSSL01000874">
    <property type="protein sequence ID" value="OLY83505.1"/>
    <property type="molecule type" value="Genomic_DNA"/>
</dbReference>
<dbReference type="AlphaFoldDB" id="A0A1R0H2Z7"/>
<dbReference type="GO" id="GO:0005829">
    <property type="term" value="C:cytosol"/>
    <property type="evidence" value="ECO:0007669"/>
    <property type="project" value="TreeGrafter"/>
</dbReference>
<dbReference type="GO" id="GO:0000423">
    <property type="term" value="P:mitophagy"/>
    <property type="evidence" value="ECO:0007669"/>
    <property type="project" value="TreeGrafter"/>
</dbReference>
<dbReference type="GO" id="GO:0034727">
    <property type="term" value="P:piecemeal microautophagy of the nucleus"/>
    <property type="evidence" value="ECO:0007669"/>
    <property type="project" value="TreeGrafter"/>
</dbReference>
<dbReference type="InterPro" id="IPR036570">
    <property type="entry name" value="HORMA_dom_sf"/>
</dbReference>
<evidence type="ECO:0000313" key="7">
    <source>
        <dbReference type="Proteomes" id="UP000187455"/>
    </source>
</evidence>
<dbReference type="OrthoDB" id="70161at2759"/>